<keyword evidence="3" id="KW-1185">Reference proteome</keyword>
<dbReference type="AlphaFoldDB" id="W4KHF4"/>
<keyword evidence="1" id="KW-0812">Transmembrane</keyword>
<keyword evidence="1" id="KW-0472">Membrane</keyword>
<feature type="transmembrane region" description="Helical" evidence="1">
    <location>
        <begin position="332"/>
        <end position="349"/>
    </location>
</feature>
<dbReference type="EMBL" id="KI925455">
    <property type="protein sequence ID" value="ETW85267.1"/>
    <property type="molecule type" value="Genomic_DNA"/>
</dbReference>
<feature type="transmembrane region" description="Helical" evidence="1">
    <location>
        <begin position="257"/>
        <end position="280"/>
    </location>
</feature>
<dbReference type="InParanoid" id="W4KHF4"/>
<proteinExistence type="predicted"/>
<dbReference type="RefSeq" id="XP_009542137.1">
    <property type="nucleotide sequence ID" value="XM_009543842.1"/>
</dbReference>
<dbReference type="GeneID" id="20669780"/>
<feature type="transmembrane region" description="Helical" evidence="1">
    <location>
        <begin position="300"/>
        <end position="320"/>
    </location>
</feature>
<gene>
    <name evidence="2" type="ORF">HETIRDRAFT_310435</name>
</gene>
<sequence length="359" mass="38159">MAKSSGSLSITGEVAGQRSVAFGHCVANVGGSGGPSVHPQSHIGDPEVYKRLAILSSLSPSLSLPPHHHHYPCPLSCCSAVPTVLSVPSFICTGTSHSRRSPLLPPLNLDALQVIRHDRLKHDVRFIAGTIAFKHDSKFTGYIVSSGDTALGSVALVCGIGLYRSLEVASTSGCWCVSRSCPGSVLLVFLVVFLFLPLVFLVSYYYLLRFDVLGCGLLALRCLLCSLSVLVSLCSLLNLVCSLCLTCSSLSSSSSLCVLSTGCVFFLLALACSLCLTWFSLSASLAVALLLVSVFSSQSLLVYLSLVSLLVNLLCPFFMLDGPGLSRRRSRSLLPLFLPCLLLFSGVSWRPSQAILGHT</sequence>
<feature type="transmembrane region" description="Helical" evidence="1">
    <location>
        <begin position="218"/>
        <end position="245"/>
    </location>
</feature>
<name>W4KHF4_HETIT</name>
<evidence type="ECO:0000256" key="1">
    <source>
        <dbReference type="SAM" id="Phobius"/>
    </source>
</evidence>
<organism evidence="2 3">
    <name type="scientific">Heterobasidion irregulare (strain TC 32-1)</name>
    <dbReference type="NCBI Taxonomy" id="747525"/>
    <lineage>
        <taxon>Eukaryota</taxon>
        <taxon>Fungi</taxon>
        <taxon>Dikarya</taxon>
        <taxon>Basidiomycota</taxon>
        <taxon>Agaricomycotina</taxon>
        <taxon>Agaricomycetes</taxon>
        <taxon>Russulales</taxon>
        <taxon>Bondarzewiaceae</taxon>
        <taxon>Heterobasidion</taxon>
        <taxon>Heterobasidion annosum species complex</taxon>
    </lineage>
</organism>
<accession>W4KHF4</accession>
<dbReference type="HOGENOM" id="CLU_068710_0_0_1"/>
<keyword evidence="1" id="KW-1133">Transmembrane helix</keyword>
<protein>
    <submittedName>
        <fullName evidence="2">Uncharacterized protein</fullName>
    </submittedName>
</protein>
<dbReference type="Proteomes" id="UP000030671">
    <property type="component" value="Unassembled WGS sequence"/>
</dbReference>
<feature type="transmembrane region" description="Helical" evidence="1">
    <location>
        <begin position="185"/>
        <end position="206"/>
    </location>
</feature>
<reference evidence="2 3" key="1">
    <citation type="journal article" date="2012" name="New Phytol.">
        <title>Insight into trade-off between wood decay and parasitism from the genome of a fungal forest pathogen.</title>
        <authorList>
            <person name="Olson A."/>
            <person name="Aerts A."/>
            <person name="Asiegbu F."/>
            <person name="Belbahri L."/>
            <person name="Bouzid O."/>
            <person name="Broberg A."/>
            <person name="Canback B."/>
            <person name="Coutinho P.M."/>
            <person name="Cullen D."/>
            <person name="Dalman K."/>
            <person name="Deflorio G."/>
            <person name="van Diepen L.T."/>
            <person name="Dunand C."/>
            <person name="Duplessis S."/>
            <person name="Durling M."/>
            <person name="Gonthier P."/>
            <person name="Grimwood J."/>
            <person name="Fossdal C.G."/>
            <person name="Hansson D."/>
            <person name="Henrissat B."/>
            <person name="Hietala A."/>
            <person name="Himmelstrand K."/>
            <person name="Hoffmeister D."/>
            <person name="Hogberg N."/>
            <person name="James T.Y."/>
            <person name="Karlsson M."/>
            <person name="Kohler A."/>
            <person name="Kues U."/>
            <person name="Lee Y.H."/>
            <person name="Lin Y.C."/>
            <person name="Lind M."/>
            <person name="Lindquist E."/>
            <person name="Lombard V."/>
            <person name="Lucas S."/>
            <person name="Lunden K."/>
            <person name="Morin E."/>
            <person name="Murat C."/>
            <person name="Park J."/>
            <person name="Raffaello T."/>
            <person name="Rouze P."/>
            <person name="Salamov A."/>
            <person name="Schmutz J."/>
            <person name="Solheim H."/>
            <person name="Stahlberg J."/>
            <person name="Velez H."/>
            <person name="de Vries R.P."/>
            <person name="Wiebenga A."/>
            <person name="Woodward S."/>
            <person name="Yakovlev I."/>
            <person name="Garbelotto M."/>
            <person name="Martin F."/>
            <person name="Grigoriev I.V."/>
            <person name="Stenlid J."/>
        </authorList>
    </citation>
    <scope>NUCLEOTIDE SEQUENCE [LARGE SCALE GENOMIC DNA]</scope>
    <source>
        <strain evidence="2 3">TC 32-1</strain>
    </source>
</reference>
<evidence type="ECO:0000313" key="3">
    <source>
        <dbReference type="Proteomes" id="UP000030671"/>
    </source>
</evidence>
<dbReference type="KEGG" id="hir:HETIRDRAFT_310435"/>
<evidence type="ECO:0000313" key="2">
    <source>
        <dbReference type="EMBL" id="ETW85267.1"/>
    </source>
</evidence>